<dbReference type="EMBL" id="JZCR01000003">
    <property type="protein sequence ID" value="KJW13722.1"/>
    <property type="molecule type" value="Genomic_DNA"/>
</dbReference>
<evidence type="ECO:0000313" key="8">
    <source>
        <dbReference type="Proteomes" id="UP000033491"/>
    </source>
</evidence>
<evidence type="ECO:0000256" key="5">
    <source>
        <dbReference type="ARBA" id="ARBA00023136"/>
    </source>
</evidence>
<dbReference type="NCBIfam" id="NF037982">
    <property type="entry name" value="Nramp_1"/>
    <property type="match status" value="1"/>
</dbReference>
<dbReference type="AlphaFoldDB" id="A0A0F3RY28"/>
<keyword evidence="2" id="KW-0813">Transport</keyword>
<gene>
    <name evidence="7" type="ORF">VC81_00600</name>
</gene>
<dbReference type="GO" id="GO:0034755">
    <property type="term" value="P:iron ion transmembrane transport"/>
    <property type="evidence" value="ECO:0007669"/>
    <property type="project" value="TreeGrafter"/>
</dbReference>
<dbReference type="PANTHER" id="PTHR11706">
    <property type="entry name" value="SOLUTE CARRIER PROTEIN FAMILY 11 MEMBER"/>
    <property type="match status" value="1"/>
</dbReference>
<dbReference type="Pfam" id="PF01566">
    <property type="entry name" value="Nramp"/>
    <property type="match status" value="1"/>
</dbReference>
<dbReference type="PATRIC" id="fig|216463.3.peg.1900"/>
<evidence type="ECO:0000256" key="2">
    <source>
        <dbReference type="ARBA" id="ARBA00022448"/>
    </source>
</evidence>
<feature type="transmembrane region" description="Helical" evidence="6">
    <location>
        <begin position="303"/>
        <end position="334"/>
    </location>
</feature>
<dbReference type="RefSeq" id="WP_045806214.1">
    <property type="nucleotide sequence ID" value="NZ_JZCR01000003.1"/>
</dbReference>
<dbReference type="PANTHER" id="PTHR11706:SF33">
    <property type="entry name" value="NATURAL RESISTANCE-ASSOCIATED MACROPHAGE PROTEIN 2"/>
    <property type="match status" value="1"/>
</dbReference>
<feature type="transmembrane region" description="Helical" evidence="6">
    <location>
        <begin position="384"/>
        <end position="402"/>
    </location>
</feature>
<evidence type="ECO:0000313" key="7">
    <source>
        <dbReference type="EMBL" id="KJW13722.1"/>
    </source>
</evidence>
<dbReference type="GO" id="GO:0005886">
    <property type="term" value="C:plasma membrane"/>
    <property type="evidence" value="ECO:0007669"/>
    <property type="project" value="TreeGrafter"/>
</dbReference>
<evidence type="ECO:0000256" key="3">
    <source>
        <dbReference type="ARBA" id="ARBA00022692"/>
    </source>
</evidence>
<feature type="transmembrane region" description="Helical" evidence="6">
    <location>
        <begin position="140"/>
        <end position="160"/>
    </location>
</feature>
<dbReference type="STRING" id="216463.VC81_00600"/>
<organism evidence="7 8">
    <name type="scientific">Levilactobacillus spicheri</name>
    <dbReference type="NCBI Taxonomy" id="216463"/>
    <lineage>
        <taxon>Bacteria</taxon>
        <taxon>Bacillati</taxon>
        <taxon>Bacillota</taxon>
        <taxon>Bacilli</taxon>
        <taxon>Lactobacillales</taxon>
        <taxon>Lactobacillaceae</taxon>
        <taxon>Levilactobacillus</taxon>
    </lineage>
</organism>
<comment type="subcellular location">
    <subcellularLocation>
        <location evidence="1">Membrane</location>
        <topology evidence="1">Multi-pass membrane protein</topology>
    </subcellularLocation>
</comment>
<dbReference type="NCBIfam" id="NF001923">
    <property type="entry name" value="PRK00701.1"/>
    <property type="match status" value="1"/>
</dbReference>
<name>A0A0F3RY28_9LACO</name>
<feature type="transmembrane region" description="Helical" evidence="6">
    <location>
        <begin position="64"/>
        <end position="89"/>
    </location>
</feature>
<feature type="transmembrane region" description="Helical" evidence="6">
    <location>
        <begin position="109"/>
        <end position="134"/>
    </location>
</feature>
<dbReference type="GO" id="GO:0015086">
    <property type="term" value="F:cadmium ion transmembrane transporter activity"/>
    <property type="evidence" value="ECO:0007669"/>
    <property type="project" value="TreeGrafter"/>
</dbReference>
<dbReference type="PRINTS" id="PR00447">
    <property type="entry name" value="NATRESASSCMP"/>
</dbReference>
<dbReference type="Proteomes" id="UP000033491">
    <property type="component" value="Unassembled WGS sequence"/>
</dbReference>
<keyword evidence="4 6" id="KW-1133">Transmembrane helix</keyword>
<feature type="transmembrane region" description="Helical" evidence="6">
    <location>
        <begin position="167"/>
        <end position="184"/>
    </location>
</feature>
<dbReference type="OrthoDB" id="9787548at2"/>
<dbReference type="GO" id="GO:0005384">
    <property type="term" value="F:manganese ion transmembrane transporter activity"/>
    <property type="evidence" value="ECO:0007669"/>
    <property type="project" value="TreeGrafter"/>
</dbReference>
<keyword evidence="3 6" id="KW-0812">Transmembrane</keyword>
<dbReference type="InterPro" id="IPR001046">
    <property type="entry name" value="NRAMP_fam"/>
</dbReference>
<accession>A0A0F3RY28</accession>
<evidence type="ECO:0000256" key="1">
    <source>
        <dbReference type="ARBA" id="ARBA00004141"/>
    </source>
</evidence>
<reference evidence="7 8" key="1">
    <citation type="submission" date="2015-03" db="EMBL/GenBank/DDBJ databases">
        <authorList>
            <person name="Zheng J."/>
            <person name="Ganezle M."/>
        </authorList>
    </citation>
    <scope>NUCLEOTIDE SEQUENCE [LARGE SCALE GENOMIC DNA]</scope>
    <source>
        <strain evidence="7 8">LP38</strain>
    </source>
</reference>
<comment type="caution">
    <text evidence="7">The sequence shown here is derived from an EMBL/GenBank/DDBJ whole genome shotgun (WGS) entry which is preliminary data.</text>
</comment>
<protein>
    <submittedName>
        <fullName evidence="7">Manganese transporter</fullName>
    </submittedName>
</protein>
<evidence type="ECO:0000256" key="6">
    <source>
        <dbReference type="SAM" id="Phobius"/>
    </source>
</evidence>
<feature type="transmembrane region" description="Helical" evidence="6">
    <location>
        <begin position="213"/>
        <end position="231"/>
    </location>
</feature>
<sequence>MPTPRPDRPSLEEINASVKVPSAYETGFLQKFLAYSGPGALVAVGYMDPGNWLTSLAGGRQFRYTLLAVLWLAIVVAMFMQALAIKLGVVSRLDLAQAIAARVPKPGRILLWLLNEVAMMATDLTGVLGTAIALKLLFGLPLLFGILLTILDVLVVLVFLRFGIRRIEFIVLTAILTVGVIFGLEVIRAHPHLGAIAAGLVPTPRLVTNHSELVLSLGILGATIMPHNLYLHSSLAQSRRYDYHNPHQVNEALRFARWDSNVHLVAALIINALLLILGGTLFWHTAGHLASLQDVYLGLKDSAVVGALASPVMSWLFAFALLITGLISSITSTLSGQIVMEGYLHIRLPLWQRRLLTRAVTLVPILLVGWWVGFQDQAFEQMIVYAQIALSIALPFTLFPLIRLTSDAALMGPHVNHRGTQLLGYALAGVITVLNLELIGSLF</sequence>
<keyword evidence="5 6" id="KW-0472">Membrane</keyword>
<proteinExistence type="predicted"/>
<dbReference type="NCBIfam" id="TIGR01197">
    <property type="entry name" value="nramp"/>
    <property type="match status" value="1"/>
</dbReference>
<feature type="transmembrane region" description="Helical" evidence="6">
    <location>
        <begin position="262"/>
        <end position="283"/>
    </location>
</feature>
<feature type="transmembrane region" description="Helical" evidence="6">
    <location>
        <begin position="422"/>
        <end position="442"/>
    </location>
</feature>
<evidence type="ECO:0000256" key="4">
    <source>
        <dbReference type="ARBA" id="ARBA00022989"/>
    </source>
</evidence>
<feature type="transmembrane region" description="Helical" evidence="6">
    <location>
        <begin position="355"/>
        <end position="372"/>
    </location>
</feature>